<evidence type="ECO:0000256" key="1">
    <source>
        <dbReference type="SAM" id="SignalP"/>
    </source>
</evidence>
<dbReference type="Proteomes" id="UP001081283">
    <property type="component" value="Unassembled WGS sequence"/>
</dbReference>
<name>A0ABT3YE62_9HYPH</name>
<comment type="caution">
    <text evidence="3">The sequence shown here is derived from an EMBL/GenBank/DDBJ whole genome shotgun (WGS) entry which is preliminary data.</text>
</comment>
<organism evidence="3 4">
    <name type="scientific">Hoeflea ulvae</name>
    <dbReference type="NCBI Taxonomy" id="2983764"/>
    <lineage>
        <taxon>Bacteria</taxon>
        <taxon>Pseudomonadati</taxon>
        <taxon>Pseudomonadota</taxon>
        <taxon>Alphaproteobacteria</taxon>
        <taxon>Hyphomicrobiales</taxon>
        <taxon>Rhizobiaceae</taxon>
        <taxon>Hoeflea</taxon>
    </lineage>
</organism>
<feature type="signal peptide" evidence="1">
    <location>
        <begin position="1"/>
        <end position="33"/>
    </location>
</feature>
<gene>
    <name evidence="3" type="ORF">OEG82_09095</name>
</gene>
<proteinExistence type="predicted"/>
<dbReference type="Pfam" id="PF11412">
    <property type="entry name" value="DsbD_N"/>
    <property type="match status" value="1"/>
</dbReference>
<feature type="domain" description="Thiol:disulfide interchange protein DsbD N-terminal" evidence="2">
    <location>
        <begin position="53"/>
        <end position="160"/>
    </location>
</feature>
<reference evidence="3" key="1">
    <citation type="submission" date="2022-10" db="EMBL/GenBank/DDBJ databases">
        <title>Hoeflea sp. J2-29, isolated from marine algae.</title>
        <authorList>
            <person name="Kristyanto S."/>
            <person name="Kim J.M."/>
            <person name="Jeon C.O."/>
        </authorList>
    </citation>
    <scope>NUCLEOTIDE SEQUENCE</scope>
    <source>
        <strain evidence="3">J2-29</strain>
    </source>
</reference>
<feature type="chain" id="PRO_5046389438" evidence="1">
    <location>
        <begin position="34"/>
        <end position="293"/>
    </location>
</feature>
<protein>
    <submittedName>
        <fullName evidence="3">Protein-disulfide reductase DsbD family protein</fullName>
    </submittedName>
</protein>
<dbReference type="RefSeq" id="WP_267612121.1">
    <property type="nucleotide sequence ID" value="NZ_JAOVZQ010000001.1"/>
</dbReference>
<dbReference type="EMBL" id="JAOVZQ010000001">
    <property type="protein sequence ID" value="MCY0094177.1"/>
    <property type="molecule type" value="Genomic_DNA"/>
</dbReference>
<evidence type="ECO:0000259" key="2">
    <source>
        <dbReference type="Pfam" id="PF11412"/>
    </source>
</evidence>
<keyword evidence="4" id="KW-1185">Reference proteome</keyword>
<dbReference type="InterPro" id="IPR028250">
    <property type="entry name" value="DsbDN"/>
</dbReference>
<keyword evidence="1" id="KW-0732">Signal</keyword>
<sequence>MLKSLCRLSPRRVLLLIAAPVTALVLALSPASALDSGWAETEGGRMRLVIDPAADQDGTIRGVLDIDLEPGWKTYWRDPGSAGIPPMLDASASRNVVLETMHYPPPVRVDDGYAIWAGYTAPVRFPLTFRRTGSGRVQIRAMAFVGICEKICVPFQADFTVDLAEGSVADDGAPSIVADAFARLPEAPGADFKVETARFDAESKSLEIAARLPGFRPSGVTPDLFVAGPQGFAFAPPQLVSDEAGLATWTVRIEGLPEPAPDAGVAGENLDIVVTLGQRAIGLSLPTGRAPLN</sequence>
<evidence type="ECO:0000313" key="4">
    <source>
        <dbReference type="Proteomes" id="UP001081283"/>
    </source>
</evidence>
<evidence type="ECO:0000313" key="3">
    <source>
        <dbReference type="EMBL" id="MCY0094177.1"/>
    </source>
</evidence>
<accession>A0ABT3YE62</accession>